<dbReference type="InterPro" id="IPR004764">
    <property type="entry name" value="MdtF-like"/>
</dbReference>
<comment type="caution">
    <text evidence="10">The sequence shown here is derived from an EMBL/GenBank/DDBJ whole genome shotgun (WGS) entry which is preliminary data.</text>
</comment>
<keyword evidence="5" id="KW-0997">Cell inner membrane</keyword>
<organism evidence="10 11">
    <name type="scientific">Dethiosulfovibrio marinus</name>
    <dbReference type="NCBI Taxonomy" id="133532"/>
    <lineage>
        <taxon>Bacteria</taxon>
        <taxon>Thermotogati</taxon>
        <taxon>Synergistota</taxon>
        <taxon>Synergistia</taxon>
        <taxon>Synergistales</taxon>
        <taxon>Dethiosulfovibrionaceae</taxon>
        <taxon>Dethiosulfovibrio</taxon>
    </lineage>
</organism>
<feature type="transmembrane region" description="Helical" evidence="9">
    <location>
        <begin position="393"/>
        <end position="418"/>
    </location>
</feature>
<dbReference type="Gene3D" id="3.30.70.1440">
    <property type="entry name" value="Multidrug efflux transporter AcrB pore domain"/>
    <property type="match status" value="1"/>
</dbReference>
<keyword evidence="8 9" id="KW-0472">Membrane</keyword>
<evidence type="ECO:0000256" key="2">
    <source>
        <dbReference type="ARBA" id="ARBA00010942"/>
    </source>
</evidence>
<gene>
    <name evidence="10" type="ORF">L2W38_11615</name>
</gene>
<dbReference type="SUPFAM" id="SSF82714">
    <property type="entry name" value="Multidrug efflux transporter AcrB TolC docking domain, DN and DC subdomains"/>
    <property type="match status" value="2"/>
</dbReference>
<feature type="transmembrane region" description="Helical" evidence="9">
    <location>
        <begin position="471"/>
        <end position="498"/>
    </location>
</feature>
<feature type="transmembrane region" description="Helical" evidence="9">
    <location>
        <begin position="535"/>
        <end position="554"/>
    </location>
</feature>
<evidence type="ECO:0000313" key="10">
    <source>
        <dbReference type="EMBL" id="MCF4143459.1"/>
    </source>
</evidence>
<sequence length="1049" mass="113018">MFSKFFIERPRFAMVIAVVLALAGGIAALNLPVKQYPDIAPPQISVEATYPGADAETLANTVGVPLEEAINGVDDMIYMNSTSSNTGRYSLTITFKTGTDTDMALVKVQNRVQQAEPQLPGEVTARGITTESRFSDVLGFVALISPNGTRDATFMTDYAQNNVSNALKRVPGLGDVQVMGAKYSIRVWLDPDRLASMGLSTSDVAGAISSQNRQASLGSIGAAPGDGSNSLVYTLTTKGRLGNVRDFENVVIRTTEGGALVKLKDVARIELGSEDYTFHAGLNGAPAAMMLLSQASDSNALDAMRATEKALEDLSKTLPSDMEFVIGYDSTEYVKETIHEILFTLVLTFSLVVLVCYVFLQDWRVTLVPVMAIPISLLATFIGLITLGFSINILTLFAFVLVIGTVVDDAIIVVERVLYVMERDGVGSVEATVQAMKDVTGPMTATTLVFLAIFVPVAFMGGMTGEIYRQFAVTVSFSVVFSLVVALTLSPAMCAHMLHGIKPKTRGPLAWFNRLVSKASRGYVAGSLWIARRTLVSLGLLALVMAVAVGIMRITPTAFVPDEDQGAAFAVVQLPEGATQERTEAVMEKLVPQLERIPGVKFVMNIVGYSLLGDSGENVASLIINLDTWSERKTAETGLNAIVGNVKAIAASIPEARVNVFTPPAIQGLGMSGGLDVRLQSTVDNDPQRLARVTGEFLMKLNRAPEFMYGFSTYTADTPHLFLDIDREKAEMLGVPLDNAFSTLQTYFGTAYVNDINIGTTVNKVILQSDWPYRNERSNVGNIFVNNRVGERVPVDSFMKLHKTLAPRAVSRYNLFPTASVMAFMAPGFSSGHGIEVVERLASELPEGYKVDYSGMTYQERESSGQTVMIIAIAVLFGYLFLVAQYESWSVPLGVILSLPVALLGALVGIFVMKLSLSIYAQLGILLLVGLSAKNAILIVEFAKEQHDEKGLSVIDAAGIAASERFRSVMMTAFTCVIGILPMLFATGAGAGSRLHVGTTMFFGMSIATTFGIFLIPGLYVFLQTYRERIKGAIGRVVIGHGQKTDGKG</sequence>
<keyword evidence="3" id="KW-0813">Transport</keyword>
<feature type="transmembrane region" description="Helical" evidence="9">
    <location>
        <begin position="919"/>
        <end position="940"/>
    </location>
</feature>
<feature type="transmembrane region" description="Helical" evidence="9">
    <location>
        <begin position="969"/>
        <end position="989"/>
    </location>
</feature>
<keyword evidence="4" id="KW-1003">Cell membrane</keyword>
<feature type="transmembrane region" description="Helical" evidence="9">
    <location>
        <begin position="1001"/>
        <end position="1023"/>
    </location>
</feature>
<dbReference type="PRINTS" id="PR00702">
    <property type="entry name" value="ACRIFLAVINRP"/>
</dbReference>
<evidence type="ECO:0000256" key="4">
    <source>
        <dbReference type="ARBA" id="ARBA00022475"/>
    </source>
</evidence>
<evidence type="ECO:0000256" key="9">
    <source>
        <dbReference type="SAM" id="Phobius"/>
    </source>
</evidence>
<dbReference type="Gene3D" id="3.30.70.1430">
    <property type="entry name" value="Multidrug efflux transporter AcrB pore domain"/>
    <property type="match status" value="2"/>
</dbReference>
<accession>A0ABS9EQI0</accession>
<dbReference type="Gene3D" id="1.20.1640.10">
    <property type="entry name" value="Multidrug efflux transporter AcrB transmembrane domain"/>
    <property type="match status" value="2"/>
</dbReference>
<comment type="subcellular location">
    <subcellularLocation>
        <location evidence="1">Cell inner membrane</location>
        <topology evidence="1">Multi-pass membrane protein</topology>
    </subcellularLocation>
</comment>
<dbReference type="PANTHER" id="PTHR32063">
    <property type="match status" value="1"/>
</dbReference>
<keyword evidence="11" id="KW-1185">Reference proteome</keyword>
<evidence type="ECO:0000313" key="11">
    <source>
        <dbReference type="Proteomes" id="UP001200430"/>
    </source>
</evidence>
<dbReference type="RefSeq" id="WP_236100160.1">
    <property type="nucleotide sequence ID" value="NZ_JAKGUD010000016.1"/>
</dbReference>
<reference evidence="10 11" key="1">
    <citation type="submission" date="2022-01" db="EMBL/GenBank/DDBJ databases">
        <title>Dethiosulfovibrio faecalis sp. nov., a novel proteolytic, non-sulfur-reducing bacterium isolated from a marine aquaculture solid waste bioreactor.</title>
        <authorList>
            <person name="Grabowski S."/>
            <person name="Apolinario E."/>
            <person name="Schneider N."/>
            <person name="Marshall C.W."/>
            <person name="Sowers K.R."/>
        </authorList>
    </citation>
    <scope>NUCLEOTIDE SEQUENCE [LARGE SCALE GENOMIC DNA]</scope>
    <source>
        <strain evidence="10 11">DSM 12537</strain>
    </source>
</reference>
<dbReference type="InterPro" id="IPR001036">
    <property type="entry name" value="Acrflvin-R"/>
</dbReference>
<dbReference type="EMBL" id="JAKGUD010000016">
    <property type="protein sequence ID" value="MCF4143459.1"/>
    <property type="molecule type" value="Genomic_DNA"/>
</dbReference>
<dbReference type="Gene3D" id="3.30.70.1320">
    <property type="entry name" value="Multidrug efflux transporter AcrB pore domain like"/>
    <property type="match status" value="1"/>
</dbReference>
<feature type="transmembrane region" description="Helical" evidence="9">
    <location>
        <begin position="367"/>
        <end position="387"/>
    </location>
</feature>
<evidence type="ECO:0000256" key="1">
    <source>
        <dbReference type="ARBA" id="ARBA00004429"/>
    </source>
</evidence>
<feature type="transmembrane region" description="Helical" evidence="9">
    <location>
        <begin position="867"/>
        <end position="884"/>
    </location>
</feature>
<evidence type="ECO:0000256" key="3">
    <source>
        <dbReference type="ARBA" id="ARBA00022448"/>
    </source>
</evidence>
<dbReference type="SUPFAM" id="SSF82866">
    <property type="entry name" value="Multidrug efflux transporter AcrB transmembrane domain"/>
    <property type="match status" value="2"/>
</dbReference>
<evidence type="ECO:0000256" key="5">
    <source>
        <dbReference type="ARBA" id="ARBA00022519"/>
    </source>
</evidence>
<dbReference type="Gene3D" id="3.30.2090.10">
    <property type="entry name" value="Multidrug efflux transporter AcrB TolC docking domain, DN and DC subdomains"/>
    <property type="match status" value="2"/>
</dbReference>
<feature type="transmembrane region" description="Helical" evidence="9">
    <location>
        <begin position="891"/>
        <end position="913"/>
    </location>
</feature>
<comment type="similarity">
    <text evidence="2">Belongs to the resistance-nodulation-cell division (RND) (TC 2.A.6) family.</text>
</comment>
<name>A0ABS9EQI0_9BACT</name>
<keyword evidence="7 9" id="KW-1133">Transmembrane helix</keyword>
<dbReference type="NCBIfam" id="TIGR00915">
    <property type="entry name" value="2A0602"/>
    <property type="match status" value="1"/>
</dbReference>
<dbReference type="Proteomes" id="UP001200430">
    <property type="component" value="Unassembled WGS sequence"/>
</dbReference>
<dbReference type="Pfam" id="PF00873">
    <property type="entry name" value="ACR_tran"/>
    <property type="match status" value="1"/>
</dbReference>
<evidence type="ECO:0000256" key="6">
    <source>
        <dbReference type="ARBA" id="ARBA00022692"/>
    </source>
</evidence>
<dbReference type="SUPFAM" id="SSF82693">
    <property type="entry name" value="Multidrug efflux transporter AcrB pore domain, PN1, PN2, PC1 and PC2 subdomains"/>
    <property type="match status" value="4"/>
</dbReference>
<feature type="transmembrane region" description="Helical" evidence="9">
    <location>
        <begin position="439"/>
        <end position="459"/>
    </location>
</feature>
<proteinExistence type="inferred from homology"/>
<dbReference type="PANTHER" id="PTHR32063:SF76">
    <property type="entry name" value="EFFLUX PUMP MEMBRANE TRANSPORTER"/>
    <property type="match status" value="1"/>
</dbReference>
<dbReference type="InterPro" id="IPR027463">
    <property type="entry name" value="AcrB_DN_DC_subdom"/>
</dbReference>
<evidence type="ECO:0000256" key="8">
    <source>
        <dbReference type="ARBA" id="ARBA00023136"/>
    </source>
</evidence>
<evidence type="ECO:0000256" key="7">
    <source>
        <dbReference type="ARBA" id="ARBA00022989"/>
    </source>
</evidence>
<keyword evidence="6 9" id="KW-0812">Transmembrane</keyword>
<feature type="transmembrane region" description="Helical" evidence="9">
    <location>
        <begin position="341"/>
        <end position="360"/>
    </location>
</feature>
<protein>
    <submittedName>
        <fullName evidence="10">Efflux RND transporter permease subunit</fullName>
    </submittedName>
</protein>